<dbReference type="PROSITE" id="PS51257">
    <property type="entry name" value="PROKAR_LIPOPROTEIN"/>
    <property type="match status" value="1"/>
</dbReference>
<keyword evidence="1" id="KW-0732">Signal</keyword>
<accession>A0A9D2CB70</accession>
<feature type="chain" id="PRO_5038997369" description="BACON domain-containing protein" evidence="1">
    <location>
        <begin position="25"/>
        <end position="355"/>
    </location>
</feature>
<reference evidence="3" key="2">
    <citation type="submission" date="2021-04" db="EMBL/GenBank/DDBJ databases">
        <authorList>
            <person name="Gilroy R."/>
        </authorList>
    </citation>
    <scope>NUCLEOTIDE SEQUENCE</scope>
    <source>
        <strain evidence="3">5134</strain>
    </source>
</reference>
<reference evidence="3" key="1">
    <citation type="journal article" date="2021" name="PeerJ">
        <title>Extensive microbial diversity within the chicken gut microbiome revealed by metagenomics and culture.</title>
        <authorList>
            <person name="Gilroy R."/>
            <person name="Ravi A."/>
            <person name="Getino M."/>
            <person name="Pursley I."/>
            <person name="Horton D.L."/>
            <person name="Alikhan N.F."/>
            <person name="Baker D."/>
            <person name="Gharbi K."/>
            <person name="Hall N."/>
            <person name="Watson M."/>
            <person name="Adriaenssens E.M."/>
            <person name="Foster-Nyarko E."/>
            <person name="Jarju S."/>
            <person name="Secka A."/>
            <person name="Antonio M."/>
            <person name="Oren A."/>
            <person name="Chaudhuri R.R."/>
            <person name="La Ragione R."/>
            <person name="Hildebrand F."/>
            <person name="Pallen M.J."/>
        </authorList>
    </citation>
    <scope>NUCLEOTIDE SEQUENCE</scope>
    <source>
        <strain evidence="3">5134</strain>
    </source>
</reference>
<evidence type="ECO:0000313" key="3">
    <source>
        <dbReference type="EMBL" id="HIY69016.1"/>
    </source>
</evidence>
<feature type="domain" description="BACON" evidence="2">
    <location>
        <begin position="77"/>
        <end position="129"/>
    </location>
</feature>
<protein>
    <recommendedName>
        <fullName evidence="2">BACON domain-containing protein</fullName>
    </recommendedName>
</protein>
<dbReference type="Pfam" id="PF13004">
    <property type="entry name" value="BACON"/>
    <property type="match status" value="1"/>
</dbReference>
<proteinExistence type="predicted"/>
<gene>
    <name evidence="3" type="ORF">H9828_06340</name>
</gene>
<evidence type="ECO:0000256" key="1">
    <source>
        <dbReference type="SAM" id="SignalP"/>
    </source>
</evidence>
<comment type="caution">
    <text evidence="3">The sequence shown here is derived from an EMBL/GenBank/DDBJ whole genome shotgun (WGS) entry which is preliminary data.</text>
</comment>
<name>A0A9D2CB70_9BACT</name>
<organism evidence="3 4">
    <name type="scientific">Candidatus Alistipes intestinigallinarum</name>
    <dbReference type="NCBI Taxonomy" id="2838440"/>
    <lineage>
        <taxon>Bacteria</taxon>
        <taxon>Pseudomonadati</taxon>
        <taxon>Bacteroidota</taxon>
        <taxon>Bacteroidia</taxon>
        <taxon>Bacteroidales</taxon>
        <taxon>Rikenellaceae</taxon>
        <taxon>Alistipes</taxon>
    </lineage>
</organism>
<feature type="signal peptide" evidence="1">
    <location>
        <begin position="1"/>
        <end position="24"/>
    </location>
</feature>
<dbReference type="Gene3D" id="2.60.40.10">
    <property type="entry name" value="Immunoglobulins"/>
    <property type="match status" value="2"/>
</dbReference>
<sequence length="355" mass="37821">MKKMKFLSPLLALAALAFVGCSSDDDKDAAPTATHLELTDPAQAALSFPATRQKQTIHISTDAAVSEIRVSQVKASADEADADWCIVKVESASEISVEAFDNNGTSLRTATYAIQAGSLTPVEFTVTQDFPEPENTELSISLAPDAYGSYTFTAPATGGDVTVTTVTTTAHQWTAIFCDYMGDPIENEEELPTYCTIKTTSGASGEALVINFLPNETSMMQSSAMVKISSGNAEPIQIWINQDAPLATSVTIMDVNWDEEYESPHVVSFQKDDSGADFKTEFGVDANGSVEVKIVEAGTLNEVSDSWLEAFYGMGGLTMYPSSANTTGSDRSLDVILTGQGGAELFRFQVTQAGA</sequence>
<dbReference type="AlphaFoldDB" id="A0A9D2CB70"/>
<evidence type="ECO:0000259" key="2">
    <source>
        <dbReference type="Pfam" id="PF13004"/>
    </source>
</evidence>
<evidence type="ECO:0000313" key="4">
    <source>
        <dbReference type="Proteomes" id="UP000886844"/>
    </source>
</evidence>
<dbReference type="InterPro" id="IPR024361">
    <property type="entry name" value="BACON"/>
</dbReference>
<dbReference type="Proteomes" id="UP000886844">
    <property type="component" value="Unassembled WGS sequence"/>
</dbReference>
<dbReference type="EMBL" id="DXDA01000054">
    <property type="protein sequence ID" value="HIY69016.1"/>
    <property type="molecule type" value="Genomic_DNA"/>
</dbReference>
<dbReference type="InterPro" id="IPR013783">
    <property type="entry name" value="Ig-like_fold"/>
</dbReference>